<dbReference type="AlphaFoldDB" id="A0A0A0KP46"/>
<sequence>MLRLTISDGDDKTYITIFDASKYLIGCSVTEYYKDLQVYKKEKSKLYQNLVLCEDKKYCFFGKNG</sequence>
<evidence type="ECO:0000313" key="2">
    <source>
        <dbReference type="Proteomes" id="UP000029981"/>
    </source>
</evidence>
<protein>
    <recommendedName>
        <fullName evidence="3">Replication factor A C-terminal domain-containing protein</fullName>
    </recommendedName>
</protein>
<proteinExistence type="predicted"/>
<reference evidence="1 2" key="3">
    <citation type="journal article" date="2010" name="BMC Genomics">
        <title>Transcriptome sequencing and comparative analysis of cucumber flowers with different sex types.</title>
        <authorList>
            <person name="Guo S."/>
            <person name="Zheng Y."/>
            <person name="Joung J.G."/>
            <person name="Liu S."/>
            <person name="Zhang Z."/>
            <person name="Crasta O.R."/>
            <person name="Sobral B.W."/>
            <person name="Xu Y."/>
            <person name="Huang S."/>
            <person name="Fei Z."/>
        </authorList>
    </citation>
    <scope>NUCLEOTIDE SEQUENCE [LARGE SCALE GENOMIC DNA]</scope>
    <source>
        <strain evidence="2">cv. 9930</strain>
    </source>
</reference>
<dbReference type="EMBL" id="CM002926">
    <property type="protein sequence ID" value="KGN51395.1"/>
    <property type="molecule type" value="Genomic_DNA"/>
</dbReference>
<name>A0A0A0KP46_CUCSA</name>
<reference evidence="1 2" key="2">
    <citation type="journal article" date="2009" name="PLoS ONE">
        <title>An integrated genetic and cytogenetic map of the cucumber genome.</title>
        <authorList>
            <person name="Ren Y."/>
            <person name="Zhang Z."/>
            <person name="Liu J."/>
            <person name="Staub J.E."/>
            <person name="Han Y."/>
            <person name="Cheng Z."/>
            <person name="Li X."/>
            <person name="Lu J."/>
            <person name="Miao H."/>
            <person name="Kang H."/>
            <person name="Xie B."/>
            <person name="Gu X."/>
            <person name="Wang X."/>
            <person name="Du Y."/>
            <person name="Jin W."/>
            <person name="Huang S."/>
        </authorList>
    </citation>
    <scope>NUCLEOTIDE SEQUENCE [LARGE SCALE GENOMIC DNA]</scope>
    <source>
        <strain evidence="2">cv. 9930</strain>
    </source>
</reference>
<reference evidence="1 2" key="4">
    <citation type="journal article" date="2011" name="BMC Genomics">
        <title>RNA-Seq improves annotation of protein-coding genes in the cucumber genome.</title>
        <authorList>
            <person name="Li Z."/>
            <person name="Zhang Z."/>
            <person name="Yan P."/>
            <person name="Huang S."/>
            <person name="Fei Z."/>
            <person name="Lin K."/>
        </authorList>
    </citation>
    <scope>NUCLEOTIDE SEQUENCE [LARGE SCALE GENOMIC DNA]</scope>
    <source>
        <strain evidence="2">cv. 9930</strain>
    </source>
</reference>
<reference evidence="1 2" key="1">
    <citation type="journal article" date="2009" name="Nat. Genet.">
        <title>The genome of the cucumber, Cucumis sativus L.</title>
        <authorList>
            <person name="Huang S."/>
            <person name="Li R."/>
            <person name="Zhang Z."/>
            <person name="Li L."/>
            <person name="Gu X."/>
            <person name="Fan W."/>
            <person name="Lucas W.J."/>
            <person name="Wang X."/>
            <person name="Xie B."/>
            <person name="Ni P."/>
            <person name="Ren Y."/>
            <person name="Zhu H."/>
            <person name="Li J."/>
            <person name="Lin K."/>
            <person name="Jin W."/>
            <person name="Fei Z."/>
            <person name="Li G."/>
            <person name="Staub J."/>
            <person name="Kilian A."/>
            <person name="van der Vossen E.A."/>
            <person name="Wu Y."/>
            <person name="Guo J."/>
            <person name="He J."/>
            <person name="Jia Z."/>
            <person name="Ren Y."/>
            <person name="Tian G."/>
            <person name="Lu Y."/>
            <person name="Ruan J."/>
            <person name="Qian W."/>
            <person name="Wang M."/>
            <person name="Huang Q."/>
            <person name="Li B."/>
            <person name="Xuan Z."/>
            <person name="Cao J."/>
            <person name="Asan"/>
            <person name="Wu Z."/>
            <person name="Zhang J."/>
            <person name="Cai Q."/>
            <person name="Bai Y."/>
            <person name="Zhao B."/>
            <person name="Han Y."/>
            <person name="Li Y."/>
            <person name="Li X."/>
            <person name="Wang S."/>
            <person name="Shi Q."/>
            <person name="Liu S."/>
            <person name="Cho W.K."/>
            <person name="Kim J.Y."/>
            <person name="Xu Y."/>
            <person name="Heller-Uszynska K."/>
            <person name="Miao H."/>
            <person name="Cheng Z."/>
            <person name="Zhang S."/>
            <person name="Wu J."/>
            <person name="Yang Y."/>
            <person name="Kang H."/>
            <person name="Li M."/>
            <person name="Liang H."/>
            <person name="Ren X."/>
            <person name="Shi Z."/>
            <person name="Wen M."/>
            <person name="Jian M."/>
            <person name="Yang H."/>
            <person name="Zhang G."/>
            <person name="Yang Z."/>
            <person name="Chen R."/>
            <person name="Liu S."/>
            <person name="Li J."/>
            <person name="Ma L."/>
            <person name="Liu H."/>
            <person name="Zhou Y."/>
            <person name="Zhao J."/>
            <person name="Fang X."/>
            <person name="Li G."/>
            <person name="Fang L."/>
            <person name="Li Y."/>
            <person name="Liu D."/>
            <person name="Zheng H."/>
            <person name="Zhang Y."/>
            <person name="Qin N."/>
            <person name="Li Z."/>
            <person name="Yang G."/>
            <person name="Yang S."/>
            <person name="Bolund L."/>
            <person name="Kristiansen K."/>
            <person name="Zheng H."/>
            <person name="Li S."/>
            <person name="Zhang X."/>
            <person name="Yang H."/>
            <person name="Wang J."/>
            <person name="Sun R."/>
            <person name="Zhang B."/>
            <person name="Jiang S."/>
            <person name="Wang J."/>
            <person name="Du Y."/>
            <person name="Li S."/>
        </authorList>
    </citation>
    <scope>NUCLEOTIDE SEQUENCE [LARGE SCALE GENOMIC DNA]</scope>
    <source>
        <strain evidence="2">cv. 9930</strain>
    </source>
</reference>
<evidence type="ECO:0000313" key="1">
    <source>
        <dbReference type="EMBL" id="KGN51395.1"/>
    </source>
</evidence>
<accession>A0A0A0KP46</accession>
<organism evidence="1 2">
    <name type="scientific">Cucumis sativus</name>
    <name type="common">Cucumber</name>
    <dbReference type="NCBI Taxonomy" id="3659"/>
    <lineage>
        <taxon>Eukaryota</taxon>
        <taxon>Viridiplantae</taxon>
        <taxon>Streptophyta</taxon>
        <taxon>Embryophyta</taxon>
        <taxon>Tracheophyta</taxon>
        <taxon>Spermatophyta</taxon>
        <taxon>Magnoliopsida</taxon>
        <taxon>eudicotyledons</taxon>
        <taxon>Gunneridae</taxon>
        <taxon>Pentapetalae</taxon>
        <taxon>rosids</taxon>
        <taxon>fabids</taxon>
        <taxon>Cucurbitales</taxon>
        <taxon>Cucurbitaceae</taxon>
        <taxon>Benincaseae</taxon>
        <taxon>Cucumis</taxon>
    </lineage>
</organism>
<keyword evidence="2" id="KW-1185">Reference proteome</keyword>
<dbReference type="Gramene" id="KGN51395">
    <property type="protein sequence ID" value="KGN51395"/>
    <property type="gene ID" value="Csa_5G526360"/>
</dbReference>
<evidence type="ECO:0008006" key="3">
    <source>
        <dbReference type="Google" id="ProtNLM"/>
    </source>
</evidence>
<gene>
    <name evidence="1" type="ORF">Csa_5G526360</name>
</gene>
<dbReference type="Proteomes" id="UP000029981">
    <property type="component" value="Chromosome 5"/>
</dbReference>